<name>A0A8T0DHF5_9TREM</name>
<keyword evidence="2" id="KW-1185">Reference proteome</keyword>
<gene>
    <name evidence="1" type="ORF">P879_08234</name>
</gene>
<dbReference type="EMBL" id="JTDF01004030">
    <property type="protein sequence ID" value="KAF8567289.1"/>
    <property type="molecule type" value="Genomic_DNA"/>
</dbReference>
<reference evidence="1 2" key="1">
    <citation type="submission" date="2019-07" db="EMBL/GenBank/DDBJ databases">
        <title>Annotation for the trematode Paragonimus westermani.</title>
        <authorList>
            <person name="Choi Y.-J."/>
        </authorList>
    </citation>
    <scope>NUCLEOTIDE SEQUENCE [LARGE SCALE GENOMIC DNA]</scope>
    <source>
        <strain evidence="1">180907_Pwestermani</strain>
    </source>
</reference>
<organism evidence="1 2">
    <name type="scientific">Paragonimus westermani</name>
    <dbReference type="NCBI Taxonomy" id="34504"/>
    <lineage>
        <taxon>Eukaryota</taxon>
        <taxon>Metazoa</taxon>
        <taxon>Spiralia</taxon>
        <taxon>Lophotrochozoa</taxon>
        <taxon>Platyhelminthes</taxon>
        <taxon>Trematoda</taxon>
        <taxon>Digenea</taxon>
        <taxon>Plagiorchiida</taxon>
        <taxon>Troglotremata</taxon>
        <taxon>Troglotrematidae</taxon>
        <taxon>Paragonimus</taxon>
    </lineage>
</organism>
<dbReference type="AlphaFoldDB" id="A0A8T0DHF5"/>
<protein>
    <submittedName>
        <fullName evidence="1">Uncharacterized protein</fullName>
    </submittedName>
</protein>
<sequence>MCSGQDHRTHDRCTQKGCSVENREAGHHGLMQSFRCSPSGSHIGAVRESGEFTNVAQHGVILGMTSAEDFGPKEDAVTRVYLSNGYSTTLVSRNQSNQPYLTEITSEMELTTIVGARMTAGRTVSLNSCSSEVEDETEVKHANSVPSVRMKPQLSLIREDVSEWPHLEGVHCSEIANERVRVLIDDN</sequence>
<evidence type="ECO:0000313" key="1">
    <source>
        <dbReference type="EMBL" id="KAF8567289.1"/>
    </source>
</evidence>
<comment type="caution">
    <text evidence="1">The sequence shown here is derived from an EMBL/GenBank/DDBJ whole genome shotgun (WGS) entry which is preliminary data.</text>
</comment>
<proteinExistence type="predicted"/>
<evidence type="ECO:0000313" key="2">
    <source>
        <dbReference type="Proteomes" id="UP000699462"/>
    </source>
</evidence>
<accession>A0A8T0DHF5</accession>
<dbReference type="Proteomes" id="UP000699462">
    <property type="component" value="Unassembled WGS sequence"/>
</dbReference>